<gene>
    <name evidence="2" type="ORF">LSALG_LOCUS6566</name>
</gene>
<dbReference type="AlphaFoldDB" id="A0AA35VGX1"/>
<feature type="coiled-coil region" evidence="1">
    <location>
        <begin position="89"/>
        <end position="176"/>
    </location>
</feature>
<proteinExistence type="predicted"/>
<evidence type="ECO:0000256" key="1">
    <source>
        <dbReference type="SAM" id="Coils"/>
    </source>
</evidence>
<evidence type="ECO:0000313" key="2">
    <source>
        <dbReference type="EMBL" id="CAI9265990.1"/>
    </source>
</evidence>
<dbReference type="EMBL" id="OX465086">
    <property type="protein sequence ID" value="CAI9265990.1"/>
    <property type="molecule type" value="Genomic_DNA"/>
</dbReference>
<keyword evidence="1" id="KW-0175">Coiled coil</keyword>
<organism evidence="2 3">
    <name type="scientific">Lactuca saligna</name>
    <name type="common">Willowleaf lettuce</name>
    <dbReference type="NCBI Taxonomy" id="75948"/>
    <lineage>
        <taxon>Eukaryota</taxon>
        <taxon>Viridiplantae</taxon>
        <taxon>Streptophyta</taxon>
        <taxon>Embryophyta</taxon>
        <taxon>Tracheophyta</taxon>
        <taxon>Spermatophyta</taxon>
        <taxon>Magnoliopsida</taxon>
        <taxon>eudicotyledons</taxon>
        <taxon>Gunneridae</taxon>
        <taxon>Pentapetalae</taxon>
        <taxon>asterids</taxon>
        <taxon>campanulids</taxon>
        <taxon>Asterales</taxon>
        <taxon>Asteraceae</taxon>
        <taxon>Cichorioideae</taxon>
        <taxon>Cichorieae</taxon>
        <taxon>Lactucinae</taxon>
        <taxon>Lactuca</taxon>
    </lineage>
</organism>
<protein>
    <submittedName>
        <fullName evidence="2">Uncharacterized protein</fullName>
    </submittedName>
</protein>
<reference evidence="2" key="1">
    <citation type="submission" date="2023-04" db="EMBL/GenBank/DDBJ databases">
        <authorList>
            <person name="Vijverberg K."/>
            <person name="Xiong W."/>
            <person name="Schranz E."/>
        </authorList>
    </citation>
    <scope>NUCLEOTIDE SEQUENCE</scope>
</reference>
<name>A0AA35VGX1_LACSI</name>
<keyword evidence="3" id="KW-1185">Reference proteome</keyword>
<dbReference type="Proteomes" id="UP001177003">
    <property type="component" value="Chromosome 0"/>
</dbReference>
<evidence type="ECO:0000313" key="3">
    <source>
        <dbReference type="Proteomes" id="UP001177003"/>
    </source>
</evidence>
<sequence length="379" mass="44536">MKKLYKGEILFHKVTSQRSKVWYPLLVLDYLYRIDLTYSPAGHSTSVYTRHRRLHFRPQQQAILSQSEPKQKRDKFHENFGGKMELIKLSKFKLQLQTLITEVRELREKERASSNQLHDYVQKQKQSDEEFSIKIKELETELTSSNELQQKLERKVQFLEDENYLLENKHKELKETISSILQEKEDFVKAYQESTCEMKRSIESRDRKISILSEKINAHLISFHTIHKEALVVKQVVDNATHVVNEKEEVVSQLKMKLDKVCAFEKLFIEKIKDLETKLKIKESEFHKKDRTLQSLNKHHLQETIQMKEGIIETLISENKALHSEVGMLVVTVRKIQDTIARMDEEDKETNVATSHHIDSRATVSELDSECSTTQEGIC</sequence>
<accession>A0AA35VGX1</accession>